<evidence type="ECO:0000259" key="4">
    <source>
        <dbReference type="Pfam" id="PF22624"/>
    </source>
</evidence>
<keyword evidence="2 5" id="KW-0808">Transferase</keyword>
<dbReference type="Gene3D" id="3.90.470.20">
    <property type="entry name" value="4'-phosphopantetheinyl transferase domain"/>
    <property type="match status" value="2"/>
</dbReference>
<dbReference type="PANTHER" id="PTHR12215">
    <property type="entry name" value="PHOSPHOPANTETHEINE TRANSFERASE"/>
    <property type="match status" value="1"/>
</dbReference>
<dbReference type="AlphaFoldDB" id="A0A974SKH9"/>
<dbReference type="GO" id="GO:0008897">
    <property type="term" value="F:holo-[acyl-carrier-protein] synthase activity"/>
    <property type="evidence" value="ECO:0007669"/>
    <property type="project" value="InterPro"/>
</dbReference>
<dbReference type="SUPFAM" id="SSF56214">
    <property type="entry name" value="4'-phosphopantetheinyl transferase"/>
    <property type="match status" value="2"/>
</dbReference>
<protein>
    <submittedName>
        <fullName evidence="5">4'-phosphopantetheinyl transferase superfamily protein</fullName>
    </submittedName>
</protein>
<dbReference type="GO" id="GO:0019878">
    <property type="term" value="P:lysine biosynthetic process via aminoadipic acid"/>
    <property type="evidence" value="ECO:0007669"/>
    <property type="project" value="TreeGrafter"/>
</dbReference>
<dbReference type="GO" id="GO:0005829">
    <property type="term" value="C:cytosol"/>
    <property type="evidence" value="ECO:0007669"/>
    <property type="project" value="TreeGrafter"/>
</dbReference>
<accession>A0A974SKH9</accession>
<gene>
    <name evidence="5" type="ORF">EZH22_09510</name>
</gene>
<dbReference type="Pfam" id="PF01648">
    <property type="entry name" value="ACPS"/>
    <property type="match status" value="1"/>
</dbReference>
<dbReference type="InterPro" id="IPR055066">
    <property type="entry name" value="AASDHPPT_N"/>
</dbReference>
<comment type="similarity">
    <text evidence="1">Belongs to the P-Pant transferase superfamily. Gsp/Sfp/HetI/AcpT family.</text>
</comment>
<feature type="domain" description="4'-phosphopantetheinyl transferase" evidence="3">
    <location>
        <begin position="117"/>
        <end position="197"/>
    </location>
</feature>
<evidence type="ECO:0000313" key="6">
    <source>
        <dbReference type="Proteomes" id="UP000596427"/>
    </source>
</evidence>
<dbReference type="RefSeq" id="WP_203195407.1">
    <property type="nucleotide sequence ID" value="NZ_CP063362.1"/>
</dbReference>
<dbReference type="Proteomes" id="UP000596427">
    <property type="component" value="Chromosome"/>
</dbReference>
<dbReference type="InterPro" id="IPR008278">
    <property type="entry name" value="4-PPantetheinyl_Trfase_dom"/>
</dbReference>
<dbReference type="InterPro" id="IPR050559">
    <property type="entry name" value="P-Pant_transferase_sf"/>
</dbReference>
<evidence type="ECO:0000259" key="3">
    <source>
        <dbReference type="Pfam" id="PF01648"/>
    </source>
</evidence>
<keyword evidence="6" id="KW-1185">Reference proteome</keyword>
<organism evidence="5 6">
    <name type="scientific">Xanthobacter dioxanivorans</name>
    <dbReference type="NCBI Taxonomy" id="2528964"/>
    <lineage>
        <taxon>Bacteria</taxon>
        <taxon>Pseudomonadati</taxon>
        <taxon>Pseudomonadota</taxon>
        <taxon>Alphaproteobacteria</taxon>
        <taxon>Hyphomicrobiales</taxon>
        <taxon>Xanthobacteraceae</taxon>
        <taxon>Xanthobacter</taxon>
    </lineage>
</organism>
<dbReference type="InterPro" id="IPR037143">
    <property type="entry name" value="4-PPantetheinyl_Trfase_dom_sf"/>
</dbReference>
<sequence length="250" mass="26009">MGERPAVPVPALAAGESFLAVAQVQDLVAAPGFAFALPDEDEARIGRLVHDRDRRSRRAAWRLARFCLGAVLGMAPAEVALRRDRRGRPHLEEEAGLDFNVSHAGSSIAVGVMRGGRIGVDVEHQRPLALWQDLIGEFLDAADAVAWSRLSADGRADAALSAWCRKESVLKATGEGLAADPRAVSLPLGPQAAVIGRAGRSFTVATLHAAVLAPDAALAVAVEGVHLPRLLALAGGTGWSLSGARPAAGP</sequence>
<dbReference type="KEGG" id="xdi:EZH22_09510"/>
<reference evidence="5 6" key="1">
    <citation type="submission" date="2020-10" db="EMBL/GenBank/DDBJ databases">
        <title>Degradation of 1,4-Dioxane by Xanthobacter sp. YN2, via a Novel Group-2 Soluble Di-Iron Monooxygenase.</title>
        <authorList>
            <person name="Ma F."/>
            <person name="Wang Y."/>
            <person name="Yang J."/>
            <person name="Guo H."/>
            <person name="Su D."/>
            <person name="Yu L."/>
        </authorList>
    </citation>
    <scope>NUCLEOTIDE SEQUENCE [LARGE SCALE GENOMIC DNA]</scope>
    <source>
        <strain evidence="5 6">YN2</strain>
    </source>
</reference>
<dbReference type="PANTHER" id="PTHR12215:SF10">
    <property type="entry name" value="L-AMINOADIPATE-SEMIALDEHYDE DEHYDROGENASE-PHOSPHOPANTETHEINYL TRANSFERASE"/>
    <property type="match status" value="1"/>
</dbReference>
<evidence type="ECO:0000256" key="1">
    <source>
        <dbReference type="ARBA" id="ARBA00010990"/>
    </source>
</evidence>
<evidence type="ECO:0000256" key="2">
    <source>
        <dbReference type="ARBA" id="ARBA00022679"/>
    </source>
</evidence>
<dbReference type="EMBL" id="CP063362">
    <property type="protein sequence ID" value="QRG08497.1"/>
    <property type="molecule type" value="Genomic_DNA"/>
</dbReference>
<dbReference type="GO" id="GO:0000287">
    <property type="term" value="F:magnesium ion binding"/>
    <property type="evidence" value="ECO:0007669"/>
    <property type="project" value="InterPro"/>
</dbReference>
<feature type="domain" description="4'-phosphopantetheinyl transferase N-terminal" evidence="4">
    <location>
        <begin position="36"/>
        <end position="109"/>
    </location>
</feature>
<dbReference type="Pfam" id="PF22624">
    <property type="entry name" value="AASDHPPT_N"/>
    <property type="match status" value="1"/>
</dbReference>
<name>A0A974SKH9_9HYPH</name>
<evidence type="ECO:0000313" key="5">
    <source>
        <dbReference type="EMBL" id="QRG08497.1"/>
    </source>
</evidence>
<proteinExistence type="inferred from homology"/>